<comment type="catalytic activity">
    <reaction evidence="9">
        <text>N-terminal L-prolyl-L-prolyl-L-lysyl-[protein] + 2 S-adenosyl-L-methionine = N-terminal N,N-dimethyl-L-prolyl-L-prolyl-L-lysyl-[protein] + 2 S-adenosyl-L-homocysteine + 2 H(+)</text>
        <dbReference type="Rhea" id="RHEA:54736"/>
        <dbReference type="Rhea" id="RHEA-COMP:13787"/>
        <dbReference type="Rhea" id="RHEA-COMP:13974"/>
        <dbReference type="ChEBI" id="CHEBI:15378"/>
        <dbReference type="ChEBI" id="CHEBI:57856"/>
        <dbReference type="ChEBI" id="CHEBI:59789"/>
        <dbReference type="ChEBI" id="CHEBI:138059"/>
        <dbReference type="ChEBI" id="CHEBI:138318"/>
        <dbReference type="EC" id="2.1.1.244"/>
    </reaction>
</comment>
<keyword evidence="2" id="KW-0489">Methyltransferase</keyword>
<organism evidence="11 12">
    <name type="scientific">Oesophagostomum dentatum</name>
    <name type="common">Nodular worm</name>
    <dbReference type="NCBI Taxonomy" id="61180"/>
    <lineage>
        <taxon>Eukaryota</taxon>
        <taxon>Metazoa</taxon>
        <taxon>Ecdysozoa</taxon>
        <taxon>Nematoda</taxon>
        <taxon>Chromadorea</taxon>
        <taxon>Rhabditida</taxon>
        <taxon>Rhabditina</taxon>
        <taxon>Rhabditomorpha</taxon>
        <taxon>Strongyloidea</taxon>
        <taxon>Strongylidae</taxon>
        <taxon>Oesophagostomum</taxon>
    </lineage>
</organism>
<evidence type="ECO:0000256" key="2">
    <source>
        <dbReference type="ARBA" id="ARBA00022603"/>
    </source>
</evidence>
<dbReference type="EMBL" id="KN611356">
    <property type="protein sequence ID" value="KHJ76841.1"/>
    <property type="molecule type" value="Genomic_DNA"/>
</dbReference>
<evidence type="ECO:0000313" key="11">
    <source>
        <dbReference type="EMBL" id="KHJ76841.1"/>
    </source>
</evidence>
<name>A0A0B1RYW4_OESDE</name>
<gene>
    <name evidence="11" type="ORF">OESDEN_23539</name>
</gene>
<accession>A0A0B1RYW4</accession>
<protein>
    <recommendedName>
        <fullName evidence="6">Alpha N-terminal protein methyltransferase 1</fullName>
        <ecNumber evidence="5">2.1.1.244</ecNumber>
    </recommendedName>
    <alternativeName>
        <fullName evidence="7">X-Pro-Lys N-terminal protein methyltransferase 1</fullName>
    </alternativeName>
</protein>
<evidence type="ECO:0000256" key="10">
    <source>
        <dbReference type="ARBA" id="ARBA00048167"/>
    </source>
</evidence>
<dbReference type="PANTHER" id="PTHR12753:SF0">
    <property type="entry name" value="ALPHA N-TERMINAL PROTEIN METHYLTRANSFERASE 1"/>
    <property type="match status" value="1"/>
</dbReference>
<evidence type="ECO:0000256" key="3">
    <source>
        <dbReference type="ARBA" id="ARBA00022679"/>
    </source>
</evidence>
<comment type="catalytic activity">
    <reaction evidence="10">
        <text>N-terminal L-alanyl-L-prolyl-L-lysyl-[protein] + 3 S-adenosyl-L-methionine = N-terminal N,N,N-trimethyl-L-alanyl-L-prolyl-L-lysyl-[protein] + 3 S-adenosyl-L-homocysteine + 3 H(+)</text>
        <dbReference type="Rhea" id="RHEA:54712"/>
        <dbReference type="Rhea" id="RHEA-COMP:13785"/>
        <dbReference type="Rhea" id="RHEA-COMP:13971"/>
        <dbReference type="ChEBI" id="CHEBI:15378"/>
        <dbReference type="ChEBI" id="CHEBI:57856"/>
        <dbReference type="ChEBI" id="CHEBI:59789"/>
        <dbReference type="ChEBI" id="CHEBI:138057"/>
        <dbReference type="ChEBI" id="CHEBI:138315"/>
        <dbReference type="EC" id="2.1.1.244"/>
    </reaction>
</comment>
<evidence type="ECO:0000256" key="9">
    <source>
        <dbReference type="ARBA" id="ARBA00047885"/>
    </source>
</evidence>
<dbReference type="OrthoDB" id="1298661at2759"/>
<dbReference type="Gene3D" id="3.40.50.150">
    <property type="entry name" value="Vaccinia Virus protein VP39"/>
    <property type="match status" value="1"/>
</dbReference>
<evidence type="ECO:0000256" key="6">
    <source>
        <dbReference type="ARBA" id="ARBA00039449"/>
    </source>
</evidence>
<keyword evidence="12" id="KW-1185">Reference proteome</keyword>
<evidence type="ECO:0000256" key="7">
    <source>
        <dbReference type="ARBA" id="ARBA00043129"/>
    </source>
</evidence>
<comment type="similarity">
    <text evidence="1">Belongs to the methyltransferase superfamily. NTM1 family.</text>
</comment>
<dbReference type="Proteomes" id="UP000053660">
    <property type="component" value="Unassembled WGS sequence"/>
</dbReference>
<evidence type="ECO:0000313" key="12">
    <source>
        <dbReference type="Proteomes" id="UP000053660"/>
    </source>
</evidence>
<evidence type="ECO:0000256" key="1">
    <source>
        <dbReference type="ARBA" id="ARBA00009059"/>
    </source>
</evidence>
<dbReference type="Pfam" id="PF05891">
    <property type="entry name" value="Methyltransf_PK"/>
    <property type="match status" value="1"/>
</dbReference>
<keyword evidence="4" id="KW-0949">S-adenosyl-L-methionine</keyword>
<dbReference type="PANTHER" id="PTHR12753">
    <property type="entry name" value="AD-003 - RELATED"/>
    <property type="match status" value="1"/>
</dbReference>
<dbReference type="GO" id="GO:0032259">
    <property type="term" value="P:methylation"/>
    <property type="evidence" value="ECO:0007669"/>
    <property type="project" value="UniProtKB-KW"/>
</dbReference>
<dbReference type="InterPro" id="IPR029063">
    <property type="entry name" value="SAM-dependent_MTases_sf"/>
</dbReference>
<dbReference type="InterPro" id="IPR008576">
    <property type="entry name" value="MeTrfase_NTM1"/>
</dbReference>
<evidence type="ECO:0000256" key="4">
    <source>
        <dbReference type="ARBA" id="ARBA00022691"/>
    </source>
</evidence>
<evidence type="ECO:0000256" key="5">
    <source>
        <dbReference type="ARBA" id="ARBA00039112"/>
    </source>
</evidence>
<reference evidence="11 12" key="1">
    <citation type="submission" date="2014-03" db="EMBL/GenBank/DDBJ databases">
        <title>Draft genome of the hookworm Oesophagostomum dentatum.</title>
        <authorList>
            <person name="Mitreva M."/>
        </authorList>
    </citation>
    <scope>NUCLEOTIDE SEQUENCE [LARGE SCALE GENOMIC DNA]</scope>
    <source>
        <strain evidence="11 12">OD-Hann</strain>
    </source>
</reference>
<comment type="catalytic activity">
    <reaction evidence="8">
        <text>N-terminal L-seryl-L-prolyl-L-lysyl-[protein] + 3 S-adenosyl-L-methionine = N-terminal N,N,N-trimethyl-L-seryl-L-prolyl-L-lysyl-[protein] + 3 S-adenosyl-L-homocysteine + 3 H(+)</text>
        <dbReference type="Rhea" id="RHEA:54724"/>
        <dbReference type="Rhea" id="RHEA-COMP:13789"/>
        <dbReference type="Rhea" id="RHEA-COMP:13973"/>
        <dbReference type="ChEBI" id="CHEBI:15378"/>
        <dbReference type="ChEBI" id="CHEBI:57856"/>
        <dbReference type="ChEBI" id="CHEBI:59789"/>
        <dbReference type="ChEBI" id="CHEBI:138061"/>
        <dbReference type="ChEBI" id="CHEBI:138317"/>
        <dbReference type="EC" id="2.1.1.244"/>
    </reaction>
</comment>
<evidence type="ECO:0000256" key="8">
    <source>
        <dbReference type="ARBA" id="ARBA00047306"/>
    </source>
</evidence>
<proteinExistence type="inferred from homology"/>
<dbReference type="GO" id="GO:0005737">
    <property type="term" value="C:cytoplasm"/>
    <property type="evidence" value="ECO:0007669"/>
    <property type="project" value="TreeGrafter"/>
</dbReference>
<dbReference type="EC" id="2.1.1.244" evidence="5"/>
<keyword evidence="3" id="KW-0808">Transferase</keyword>
<dbReference type="AlphaFoldDB" id="A0A0B1RYW4"/>
<sequence>MVEPVAELLDKSVSYVGDNGNVTRIPSGLQNFYPEPASFDMIWIQWCSGHLTDSDMVQFLRRCIVGFVTSVMVLLDLKESNEPFFTYNF</sequence>
<dbReference type="GO" id="GO:0071885">
    <property type="term" value="F:N-terminal protein N-methyltransferase activity"/>
    <property type="evidence" value="ECO:0007669"/>
    <property type="project" value="UniProtKB-EC"/>
</dbReference>
<dbReference type="SUPFAM" id="SSF53335">
    <property type="entry name" value="S-adenosyl-L-methionine-dependent methyltransferases"/>
    <property type="match status" value="1"/>
</dbReference>